<organism evidence="2 3">
    <name type="scientific">Pseudomonas germanica</name>
    <dbReference type="NCBI Taxonomy" id="2815720"/>
    <lineage>
        <taxon>Bacteria</taxon>
        <taxon>Pseudomonadati</taxon>
        <taxon>Pseudomonadota</taxon>
        <taxon>Gammaproteobacteria</taxon>
        <taxon>Pseudomonadales</taxon>
        <taxon>Pseudomonadaceae</taxon>
        <taxon>Pseudomonas</taxon>
    </lineage>
</organism>
<dbReference type="EMBL" id="CP071586">
    <property type="protein sequence ID" value="QYY82138.1"/>
    <property type="molecule type" value="Genomic_DNA"/>
</dbReference>
<keyword evidence="1" id="KW-0175">Coiled coil</keyword>
<feature type="coiled-coil region" evidence="1">
    <location>
        <begin position="182"/>
        <end position="209"/>
    </location>
</feature>
<accession>A0ABX8YRK5</accession>
<keyword evidence="3" id="KW-1185">Reference proteome</keyword>
<reference evidence="2 3" key="1">
    <citation type="journal article" date="2022" name="Int. J. Syst. Evol. Microbiol.">
        <title>Pseudomonas germanica sp. nov., isolated from Iris germanica rhizomes.</title>
        <authorList>
            <person name="Atanasov K.E."/>
            <person name="Galbis D.M."/>
            <person name="Gallego J."/>
            <person name="Serpico A."/>
            <person name="Bosch M."/>
            <person name="Altabella T."/>
            <person name="Ferrer A."/>
        </authorList>
    </citation>
    <scope>NUCLEOTIDE SEQUENCE [LARGE SCALE GENOMIC DNA]</scope>
    <source>
        <strain evidence="2 3">FIT28</strain>
    </source>
</reference>
<protein>
    <submittedName>
        <fullName evidence="2">Uncharacterized protein</fullName>
    </submittedName>
</protein>
<gene>
    <name evidence="2" type="ORF">J0G10_01395</name>
</gene>
<dbReference type="Proteomes" id="UP000824588">
    <property type="component" value="Chromosome"/>
</dbReference>
<dbReference type="RefSeq" id="WP_220557243.1">
    <property type="nucleotide sequence ID" value="NZ_CP071586.1"/>
</dbReference>
<evidence type="ECO:0000313" key="2">
    <source>
        <dbReference type="EMBL" id="QYY82138.1"/>
    </source>
</evidence>
<sequence length="755" mass="82278">MSVQDEIARLTGKLVFEVSSAPLTKFLGMLKQASQQMQSVGRQAEQLQTRLNKAFGVSSKGLGSERIKLNADIRRSLDKELATETKLSKLRRQQFQTSLAEQKLVATGERQQAWLLTDKLKAQSQSAVLASKQYKAQQEALKVDLGRARVTATSEQSAIRQARLQDILRRRQADTIRLQQKAASHQSALQRAEAALQNARASGARAAERYEATKAATAVREARAAVKHDQSSQRFAFAAERHEAWKARQSEPKPFNLGGMAVGLSAVTAALYGVVRGVTYLGERIAQRQESASGAEQFNTALQSAGGKNPANQKFARDQFVDISNKYGMEVSVETAKSFAMFVQGQLALGKTLTQATKMFEDQSAVFRAASLDKQAQTRAAYQLNQIRAKGRPEGSDVNDLGDALGAPVMAAIRQAAASRLGFKGKAQEQVAWFKQAVTDAKITAADFDQGMTNFLSANGDLLARQMNSIQAAQQRVENQTYLNDNATNSDSELKLEVLDRVKALGELDQAIQPLKKSFMELDKGLTSFNTSLIRMLIGHDANGNATPNAMQKDPNALPGTVGAALGPRLKPASPNEQASLDDRARPGLLNGLRRLFTGASLADDQSAAKDNRERWAGGHINPVQRESFDVFRINSPDLGKDSENVADGKLRQFRMPEPLTAKDIMVASEQQRKQTLLPSDWLLPTDPNSGVINKPTGNVDQSMHTDIQVDVTVNALDPNGRELGNAIGDAVSEKVDEKLSQMLRTARAAQTEVE</sequence>
<evidence type="ECO:0000256" key="1">
    <source>
        <dbReference type="SAM" id="Coils"/>
    </source>
</evidence>
<evidence type="ECO:0000313" key="3">
    <source>
        <dbReference type="Proteomes" id="UP000824588"/>
    </source>
</evidence>
<name>A0ABX8YRK5_9PSED</name>
<proteinExistence type="predicted"/>